<reference evidence="2 3" key="1">
    <citation type="journal article" date="2024" name="Nat. Commun.">
        <title>Phylogenomics reveals the evolutionary origins of lichenization in chlorophyte algae.</title>
        <authorList>
            <person name="Puginier C."/>
            <person name="Libourel C."/>
            <person name="Otte J."/>
            <person name="Skaloud P."/>
            <person name="Haon M."/>
            <person name="Grisel S."/>
            <person name="Petersen M."/>
            <person name="Berrin J.G."/>
            <person name="Delaux P.M."/>
            <person name="Dal Grande F."/>
            <person name="Keller J."/>
        </authorList>
    </citation>
    <scope>NUCLEOTIDE SEQUENCE [LARGE SCALE GENOMIC DNA]</scope>
    <source>
        <strain evidence="2 3">SAG 216-7</strain>
    </source>
</reference>
<feature type="domain" description="Sialidase" evidence="1">
    <location>
        <begin position="94"/>
        <end position="275"/>
    </location>
</feature>
<dbReference type="PANTHER" id="PTHR43752:SF2">
    <property type="entry name" value="BNR_ASP-BOX REPEAT FAMILY PROTEIN"/>
    <property type="match status" value="1"/>
</dbReference>
<evidence type="ECO:0000259" key="1">
    <source>
        <dbReference type="Pfam" id="PF13088"/>
    </source>
</evidence>
<sequence length="277" mass="30746">MYHLSGGILSEWISRGSFLLAPADINGRHLPVGLQKFEGERAKPYATVFPYGNARPSSKWIIGCRMAGVRRLVGRSRKQCWWRGEGGMHWACGGDIFLKRSFDSGRTWLDPKVVYSFDEEGGIAKMIANKLVVNSRGHFLLPFWREMGGQPECNRQAALHGMPGLLVSDDKGGNWRVINITIDKGEVPTWLIEGALAKGRGTREYILLFRTSAGRIYSSRSHDDGMHWTPAIATQLANPNSKVDVISLPQDVLLLAYNDDTETFRSTLALASSVDAP</sequence>
<evidence type="ECO:0000313" key="3">
    <source>
        <dbReference type="Proteomes" id="UP001491310"/>
    </source>
</evidence>
<dbReference type="EMBL" id="JALJOT010000006">
    <property type="protein sequence ID" value="KAK9909562.1"/>
    <property type="molecule type" value="Genomic_DNA"/>
</dbReference>
<evidence type="ECO:0000313" key="2">
    <source>
        <dbReference type="EMBL" id="KAK9909562.1"/>
    </source>
</evidence>
<gene>
    <name evidence="2" type="ORF">WJX75_004152</name>
</gene>
<dbReference type="PANTHER" id="PTHR43752">
    <property type="entry name" value="BNR/ASP-BOX REPEAT FAMILY PROTEIN"/>
    <property type="match status" value="1"/>
</dbReference>
<dbReference type="SUPFAM" id="SSF50939">
    <property type="entry name" value="Sialidases"/>
    <property type="match status" value="1"/>
</dbReference>
<proteinExistence type="predicted"/>
<dbReference type="Pfam" id="PF13088">
    <property type="entry name" value="BNR_2"/>
    <property type="match status" value="1"/>
</dbReference>
<accession>A0ABR2YRX8</accession>
<dbReference type="CDD" id="cd15482">
    <property type="entry name" value="Sialidase_non-viral"/>
    <property type="match status" value="1"/>
</dbReference>
<keyword evidence="3" id="KW-1185">Reference proteome</keyword>
<dbReference type="Gene3D" id="2.120.10.10">
    <property type="match status" value="1"/>
</dbReference>
<comment type="caution">
    <text evidence="2">The sequence shown here is derived from an EMBL/GenBank/DDBJ whole genome shotgun (WGS) entry which is preliminary data.</text>
</comment>
<dbReference type="Proteomes" id="UP001491310">
    <property type="component" value="Unassembled WGS sequence"/>
</dbReference>
<protein>
    <recommendedName>
        <fullName evidence="1">Sialidase domain-containing protein</fullName>
    </recommendedName>
</protein>
<dbReference type="InterPro" id="IPR011040">
    <property type="entry name" value="Sialidase"/>
</dbReference>
<organism evidence="2 3">
    <name type="scientific">Coccomyxa subellipsoidea</name>
    <dbReference type="NCBI Taxonomy" id="248742"/>
    <lineage>
        <taxon>Eukaryota</taxon>
        <taxon>Viridiplantae</taxon>
        <taxon>Chlorophyta</taxon>
        <taxon>core chlorophytes</taxon>
        <taxon>Trebouxiophyceae</taxon>
        <taxon>Trebouxiophyceae incertae sedis</taxon>
        <taxon>Coccomyxaceae</taxon>
        <taxon>Coccomyxa</taxon>
    </lineage>
</organism>
<name>A0ABR2YRX8_9CHLO</name>
<dbReference type="InterPro" id="IPR036278">
    <property type="entry name" value="Sialidase_sf"/>
</dbReference>